<dbReference type="EMBL" id="GL376562">
    <property type="status" value="NOT_ANNOTATED_CDS"/>
    <property type="molecule type" value="Genomic_DNA"/>
</dbReference>
<reference evidence="1" key="3">
    <citation type="submission" date="2015-02" db="UniProtKB">
        <authorList>
            <consortium name="EnsemblProtists"/>
        </authorList>
    </citation>
    <scope>IDENTIFICATION</scope>
    <source>
        <strain evidence="1">DAOM BR144</strain>
    </source>
</reference>
<reference evidence="2" key="1">
    <citation type="journal article" date="2010" name="Genome Biol.">
        <title>Genome sequence of the necrotrophic plant pathogen Pythium ultimum reveals original pathogenicity mechanisms and effector repertoire.</title>
        <authorList>
            <person name="Levesque C.A."/>
            <person name="Brouwer H."/>
            <person name="Cano L."/>
            <person name="Hamilton J.P."/>
            <person name="Holt C."/>
            <person name="Huitema E."/>
            <person name="Raffaele S."/>
            <person name="Robideau G.P."/>
            <person name="Thines M."/>
            <person name="Win J."/>
            <person name="Zerillo M.M."/>
            <person name="Beakes G.W."/>
            <person name="Boore J.L."/>
            <person name="Busam D."/>
            <person name="Dumas B."/>
            <person name="Ferriera S."/>
            <person name="Fuerstenberg S.I."/>
            <person name="Gachon C.M."/>
            <person name="Gaulin E."/>
            <person name="Govers F."/>
            <person name="Grenville-Briggs L."/>
            <person name="Horner N."/>
            <person name="Hostetler J."/>
            <person name="Jiang R.H."/>
            <person name="Johnson J."/>
            <person name="Krajaejun T."/>
            <person name="Lin H."/>
            <person name="Meijer H.J."/>
            <person name="Moore B."/>
            <person name="Morris P."/>
            <person name="Phuntmart V."/>
            <person name="Puiu D."/>
            <person name="Shetty J."/>
            <person name="Stajich J.E."/>
            <person name="Tripathy S."/>
            <person name="Wawra S."/>
            <person name="van West P."/>
            <person name="Whitty B.R."/>
            <person name="Coutinho P.M."/>
            <person name="Henrissat B."/>
            <person name="Martin F."/>
            <person name="Thomas P.D."/>
            <person name="Tyler B.M."/>
            <person name="De Vries R.P."/>
            <person name="Kamoun S."/>
            <person name="Yandell M."/>
            <person name="Tisserat N."/>
            <person name="Buell C.R."/>
        </authorList>
    </citation>
    <scope>NUCLEOTIDE SEQUENCE</scope>
    <source>
        <strain evidence="2">DAOM:BR144</strain>
    </source>
</reference>
<organism evidence="1 2">
    <name type="scientific">Globisporangium ultimum (strain ATCC 200006 / CBS 805.95 / DAOM BR144)</name>
    <name type="common">Pythium ultimum</name>
    <dbReference type="NCBI Taxonomy" id="431595"/>
    <lineage>
        <taxon>Eukaryota</taxon>
        <taxon>Sar</taxon>
        <taxon>Stramenopiles</taxon>
        <taxon>Oomycota</taxon>
        <taxon>Peronosporomycetes</taxon>
        <taxon>Pythiales</taxon>
        <taxon>Pythiaceae</taxon>
        <taxon>Globisporangium</taxon>
    </lineage>
</organism>
<name>K3X258_GLOUD</name>
<dbReference type="EnsemblProtists" id="PYU1_T011307">
    <property type="protein sequence ID" value="PYU1_T011307"/>
    <property type="gene ID" value="PYU1_G011282"/>
</dbReference>
<proteinExistence type="predicted"/>
<sequence>MEMEVQFKVQQTEILFIPLEKECVVLASGVPGLQIVAEEISIFAHPFIGDESLGVRSKADIQSSRLKVFSWNEKMSKTCFISLDFTRVFVDPVSLMNANQSPAEVEMEAEWLEVKWTPDAIHSIAGMLELSIYIASPFLKKHSSNVEASDDGWDIDARNRVPDLKSIDEVVADRLYGSERAKFRCTIKRTLVLFAYNFDEQKHIEYVTVDSLTMSVEKTTGRFRISISQTKLYHMEPDDERQESAKPSEAYLSIQTFALEENKIPNCFKKVVDIFADNVRYDWDLPGQIRVMELVRRVTFSVWEMLYRVRSTYAAYCTPHDSLYNRPWGINPPLTDATESERCAKLLNKLISASGDGLHRMHATNIVVDAKMTREVHLEMQIGIFGGNDLPDLWDFRDISLRFNSHNLLAVDSVHVQHTTDKRRDYVFGEFEEMLRLRMAACGQVGDHDKSRCDGMLIDIEGLRIQLRTDIPFLDHLEDIQHAFAPYLESLTSGMSLFWRPQHEIFYQYFLRVPMTPGQTKVWLTLDNLVVECSDNPLESWLERIYPLWLEELQEQDLRAQILEEQICCAKTRIKR</sequence>
<evidence type="ECO:0000313" key="2">
    <source>
        <dbReference type="Proteomes" id="UP000019132"/>
    </source>
</evidence>
<dbReference type="InParanoid" id="K3X258"/>
<dbReference type="HOGENOM" id="CLU_473722_0_0_1"/>
<dbReference type="AlphaFoldDB" id="K3X258"/>
<protein>
    <submittedName>
        <fullName evidence="1">Uncharacterized protein</fullName>
    </submittedName>
</protein>
<keyword evidence="2" id="KW-1185">Reference proteome</keyword>
<evidence type="ECO:0000313" key="1">
    <source>
        <dbReference type="EnsemblProtists" id="PYU1_T011307"/>
    </source>
</evidence>
<reference evidence="2" key="2">
    <citation type="submission" date="2010-04" db="EMBL/GenBank/DDBJ databases">
        <authorList>
            <person name="Buell R."/>
            <person name="Hamilton J."/>
            <person name="Hostetler J."/>
        </authorList>
    </citation>
    <scope>NUCLEOTIDE SEQUENCE [LARGE SCALE GENOMIC DNA]</scope>
    <source>
        <strain evidence="2">DAOM:BR144</strain>
    </source>
</reference>
<accession>K3X258</accession>
<dbReference type="OMA" id="WLERMYP"/>
<dbReference type="Proteomes" id="UP000019132">
    <property type="component" value="Unassembled WGS sequence"/>
</dbReference>
<dbReference type="VEuPathDB" id="FungiDB:PYU1_G011282"/>
<dbReference type="eggNOG" id="KOG1910">
    <property type="taxonomic scope" value="Eukaryota"/>
</dbReference>